<evidence type="ECO:0000313" key="6">
    <source>
        <dbReference type="Proteomes" id="UP000253204"/>
    </source>
</evidence>
<dbReference type="NCBIfam" id="TIGR00229">
    <property type="entry name" value="sensory_box"/>
    <property type="match status" value="2"/>
</dbReference>
<evidence type="ECO:0000259" key="4">
    <source>
        <dbReference type="PROSITE" id="PS50887"/>
    </source>
</evidence>
<dbReference type="CDD" id="cd01949">
    <property type="entry name" value="GGDEF"/>
    <property type="match status" value="1"/>
</dbReference>
<dbReference type="RefSeq" id="WP_114487262.1">
    <property type="nucleotide sequence ID" value="NZ_CBCSHM010000109.1"/>
</dbReference>
<dbReference type="Pfam" id="PF00990">
    <property type="entry name" value="GGDEF"/>
    <property type="match status" value="1"/>
</dbReference>
<dbReference type="InterPro" id="IPR000160">
    <property type="entry name" value="GGDEF_dom"/>
</dbReference>
<name>A0A368TYD6_9GAMM</name>
<dbReference type="PROSITE" id="PS50887">
    <property type="entry name" value="GGDEF"/>
    <property type="match status" value="1"/>
</dbReference>
<dbReference type="InterPro" id="IPR052163">
    <property type="entry name" value="DGC-Regulatory_Protein"/>
</dbReference>
<dbReference type="PANTHER" id="PTHR46663:SF3">
    <property type="entry name" value="SLL0267 PROTEIN"/>
    <property type="match status" value="1"/>
</dbReference>
<dbReference type="NCBIfam" id="TIGR00254">
    <property type="entry name" value="GGDEF"/>
    <property type="match status" value="1"/>
</dbReference>
<feature type="domain" description="PAS" evidence="2">
    <location>
        <begin position="147"/>
        <end position="195"/>
    </location>
</feature>
<dbReference type="InterPro" id="IPR000014">
    <property type="entry name" value="PAS"/>
</dbReference>
<evidence type="ECO:0000259" key="2">
    <source>
        <dbReference type="PROSITE" id="PS50112"/>
    </source>
</evidence>
<dbReference type="EMBL" id="QPIJ01000030">
    <property type="protein sequence ID" value="RCV89601.1"/>
    <property type="molecule type" value="Genomic_DNA"/>
</dbReference>
<protein>
    <submittedName>
        <fullName evidence="5">Diguanylate cyclase</fullName>
    </submittedName>
</protein>
<organism evidence="5 6">
    <name type="scientific">Vreelandella rituensis</name>
    <dbReference type="NCBI Taxonomy" id="2282306"/>
    <lineage>
        <taxon>Bacteria</taxon>
        <taxon>Pseudomonadati</taxon>
        <taxon>Pseudomonadota</taxon>
        <taxon>Gammaproteobacteria</taxon>
        <taxon>Oceanospirillales</taxon>
        <taxon>Halomonadaceae</taxon>
        <taxon>Vreelandella</taxon>
    </lineage>
</organism>
<dbReference type="SUPFAM" id="SSF55073">
    <property type="entry name" value="Nucleotide cyclase"/>
    <property type="match status" value="1"/>
</dbReference>
<proteinExistence type="predicted"/>
<dbReference type="InterPro" id="IPR029787">
    <property type="entry name" value="Nucleotide_cyclase"/>
</dbReference>
<keyword evidence="6" id="KW-1185">Reference proteome</keyword>
<accession>A0A368TYD6</accession>
<dbReference type="SMART" id="SM00086">
    <property type="entry name" value="PAC"/>
    <property type="match status" value="2"/>
</dbReference>
<evidence type="ECO:0000256" key="1">
    <source>
        <dbReference type="ARBA" id="ARBA00001946"/>
    </source>
</evidence>
<dbReference type="SMART" id="SM00091">
    <property type="entry name" value="PAS"/>
    <property type="match status" value="2"/>
</dbReference>
<dbReference type="Pfam" id="PF13426">
    <property type="entry name" value="PAS_9"/>
    <property type="match status" value="2"/>
</dbReference>
<dbReference type="AlphaFoldDB" id="A0A368TYD6"/>
<dbReference type="Proteomes" id="UP000253204">
    <property type="component" value="Unassembled WGS sequence"/>
</dbReference>
<feature type="domain" description="PAS" evidence="2">
    <location>
        <begin position="28"/>
        <end position="74"/>
    </location>
</feature>
<feature type="domain" description="GGDEF" evidence="4">
    <location>
        <begin position="306"/>
        <end position="434"/>
    </location>
</feature>
<dbReference type="PROSITE" id="PS50112">
    <property type="entry name" value="PAS"/>
    <property type="match status" value="2"/>
</dbReference>
<reference evidence="5 6" key="1">
    <citation type="submission" date="2018-07" db="EMBL/GenBank/DDBJ databases">
        <title>Halomonas rutogse sp. nov., isolated from Lake TangqianCo on Tibetan Plateau.</title>
        <authorList>
            <person name="Lu H."/>
            <person name="Xing P."/>
            <person name="Wu Q."/>
        </authorList>
    </citation>
    <scope>NUCLEOTIDE SEQUENCE [LARGE SCALE GENOMIC DNA]</scope>
    <source>
        <strain evidence="5 6">TQ8S</strain>
    </source>
</reference>
<feature type="domain" description="PAC" evidence="3">
    <location>
        <begin position="101"/>
        <end position="153"/>
    </location>
</feature>
<dbReference type="InterPro" id="IPR000700">
    <property type="entry name" value="PAS-assoc_C"/>
</dbReference>
<dbReference type="SUPFAM" id="SSF55785">
    <property type="entry name" value="PYP-like sensor domain (PAS domain)"/>
    <property type="match status" value="2"/>
</dbReference>
<comment type="caution">
    <text evidence="5">The sequence shown here is derived from an EMBL/GenBank/DDBJ whole genome shotgun (WGS) entry which is preliminary data.</text>
</comment>
<dbReference type="InterPro" id="IPR001610">
    <property type="entry name" value="PAC"/>
</dbReference>
<feature type="domain" description="PAC" evidence="3">
    <location>
        <begin position="222"/>
        <end position="274"/>
    </location>
</feature>
<dbReference type="PANTHER" id="PTHR46663">
    <property type="entry name" value="DIGUANYLATE CYCLASE DGCT-RELATED"/>
    <property type="match status" value="1"/>
</dbReference>
<comment type="cofactor">
    <cofactor evidence="1">
        <name>Mg(2+)</name>
        <dbReference type="ChEBI" id="CHEBI:18420"/>
    </cofactor>
</comment>
<dbReference type="PROSITE" id="PS50113">
    <property type="entry name" value="PAC"/>
    <property type="match status" value="2"/>
</dbReference>
<dbReference type="Gene3D" id="3.30.70.270">
    <property type="match status" value="1"/>
</dbReference>
<dbReference type="SMART" id="SM00267">
    <property type="entry name" value="GGDEF"/>
    <property type="match status" value="1"/>
</dbReference>
<dbReference type="GO" id="GO:0003824">
    <property type="term" value="F:catalytic activity"/>
    <property type="evidence" value="ECO:0007669"/>
    <property type="project" value="UniProtKB-ARBA"/>
</dbReference>
<dbReference type="OrthoDB" id="5645859at2"/>
<dbReference type="FunFam" id="3.30.70.270:FF:000001">
    <property type="entry name" value="Diguanylate cyclase domain protein"/>
    <property type="match status" value="1"/>
</dbReference>
<sequence>MTEPTSLSSLTPSPEANLDVAYKALEKRFEQFYIAVEQSPIATAITDAEGVIEFVNQRFSAITGYSREELVGKTPAVIQSGMTPDVIYQDMWKTLRAGDVWQGELLNRRKNGELYWESETITPVKNAQGEIVNFVAVKEDITLRRQQESELRLLATVFETGQATVITNADMVIERVNQAFTDITGYRSEEVIGKTPRLFKSGRHDKNFYQRMWIALRETGHWQGEIWNRNKYGDIYPLWQSITAVVDAEGSVRNFVSVFHDIRERKTLERELEDQATRDHLTGAYNRRAFDGAISECVAQVAHSDDSFVLLIFDIDHFKAVNDTHGHETGDEILKQLVVCIKGCLRDSDVLARWGGEEFTVLLRGTGLEGGEIFAERIRRRVANRSFSGHDITISIGIAEYWPGEHQDRLLVRADKALYLAKHQGRNQVVACREPFGCEES</sequence>
<dbReference type="InterPro" id="IPR043128">
    <property type="entry name" value="Rev_trsase/Diguanyl_cyclase"/>
</dbReference>
<evidence type="ECO:0000313" key="5">
    <source>
        <dbReference type="EMBL" id="RCV89601.1"/>
    </source>
</evidence>
<gene>
    <name evidence="5" type="ORF">DU506_12580</name>
</gene>
<dbReference type="Gene3D" id="3.30.450.20">
    <property type="entry name" value="PAS domain"/>
    <property type="match status" value="2"/>
</dbReference>
<evidence type="ECO:0000259" key="3">
    <source>
        <dbReference type="PROSITE" id="PS50113"/>
    </source>
</evidence>
<dbReference type="InterPro" id="IPR035965">
    <property type="entry name" value="PAS-like_dom_sf"/>
</dbReference>
<dbReference type="CDD" id="cd00130">
    <property type="entry name" value="PAS"/>
    <property type="match status" value="2"/>
</dbReference>